<dbReference type="PANTHER" id="PTHR47894">
    <property type="entry name" value="HTH-TYPE TRANSCRIPTIONAL REGULATOR GADX"/>
    <property type="match status" value="1"/>
</dbReference>
<evidence type="ECO:0000313" key="6">
    <source>
        <dbReference type="Proteomes" id="UP001595962"/>
    </source>
</evidence>
<evidence type="ECO:0000256" key="2">
    <source>
        <dbReference type="ARBA" id="ARBA00023125"/>
    </source>
</evidence>
<evidence type="ECO:0000313" key="5">
    <source>
        <dbReference type="EMBL" id="MFC4655045.1"/>
    </source>
</evidence>
<dbReference type="InterPro" id="IPR032687">
    <property type="entry name" value="AraC-type_N"/>
</dbReference>
<protein>
    <submittedName>
        <fullName evidence="5">Helix-turn-helix domain-containing protein</fullName>
    </submittedName>
</protein>
<keyword evidence="2" id="KW-0238">DNA-binding</keyword>
<evidence type="ECO:0000259" key="4">
    <source>
        <dbReference type="PROSITE" id="PS01124"/>
    </source>
</evidence>
<organism evidence="5 6">
    <name type="scientific">Rheinheimera marina</name>
    <dbReference type="NCBI Taxonomy" id="1774958"/>
    <lineage>
        <taxon>Bacteria</taxon>
        <taxon>Pseudomonadati</taxon>
        <taxon>Pseudomonadota</taxon>
        <taxon>Gammaproteobacteria</taxon>
        <taxon>Chromatiales</taxon>
        <taxon>Chromatiaceae</taxon>
        <taxon>Rheinheimera</taxon>
    </lineage>
</organism>
<dbReference type="SUPFAM" id="SSF46689">
    <property type="entry name" value="Homeodomain-like"/>
    <property type="match status" value="1"/>
</dbReference>
<dbReference type="Proteomes" id="UP001595962">
    <property type="component" value="Unassembled WGS sequence"/>
</dbReference>
<dbReference type="EMBL" id="JBHSGB010000006">
    <property type="protein sequence ID" value="MFC4655045.1"/>
    <property type="molecule type" value="Genomic_DNA"/>
</dbReference>
<proteinExistence type="predicted"/>
<dbReference type="Pfam" id="PF12625">
    <property type="entry name" value="Arabinose_bd"/>
    <property type="match status" value="1"/>
</dbReference>
<dbReference type="SMART" id="SM00342">
    <property type="entry name" value="HTH_ARAC"/>
    <property type="match status" value="1"/>
</dbReference>
<dbReference type="PROSITE" id="PS01124">
    <property type="entry name" value="HTH_ARAC_FAMILY_2"/>
    <property type="match status" value="1"/>
</dbReference>
<keyword evidence="3" id="KW-0804">Transcription</keyword>
<dbReference type="RefSeq" id="WP_377333306.1">
    <property type="nucleotide sequence ID" value="NZ_JBHSGB010000006.1"/>
</dbReference>
<name>A0ABV9JLE6_9GAMM</name>
<evidence type="ECO:0000256" key="1">
    <source>
        <dbReference type="ARBA" id="ARBA00023015"/>
    </source>
</evidence>
<accession>A0ABV9JLE6</accession>
<sequence>MLLCPHEPSLLFSTVAKDMLQCCVRRGFHLQKLLKGTPLFPADLDQPRLKLSVQHYLQLVENCQKLWPGPELAHLTAQAWLHNNQHPLLQLLQHCQTMPQALLYFVRYQSLLLPLWYPRLQRKQGQIRLELRPALQLGAARPFIEHLLCSFFAGLFQRELGRPPEKISLTWLSDNPDWSYPLEWGLQPQLAANWTLSWPQYWQQQPLRQACANRKKLQLSWCQMLQQSLPPRQGLWQQTEQLLFAQLPDLPAQEQAAQQLGIALSRYKRLLAQQNCSYQQLCDQVRFSVACDAMAQDLPNRQLALLLGYSDEHNFRRAFKRWAGLLPSQLRALL</sequence>
<comment type="caution">
    <text evidence="5">The sequence shown here is derived from an EMBL/GenBank/DDBJ whole genome shotgun (WGS) entry which is preliminary data.</text>
</comment>
<keyword evidence="1" id="KW-0805">Transcription regulation</keyword>
<feature type="domain" description="HTH araC/xylS-type" evidence="4">
    <location>
        <begin position="237"/>
        <end position="333"/>
    </location>
</feature>
<gene>
    <name evidence="5" type="ORF">ACFO3I_08465</name>
</gene>
<dbReference type="Pfam" id="PF12833">
    <property type="entry name" value="HTH_18"/>
    <property type="match status" value="1"/>
</dbReference>
<reference evidence="6" key="1">
    <citation type="journal article" date="2019" name="Int. J. Syst. Evol. Microbiol.">
        <title>The Global Catalogue of Microorganisms (GCM) 10K type strain sequencing project: providing services to taxonomists for standard genome sequencing and annotation.</title>
        <authorList>
            <consortium name="The Broad Institute Genomics Platform"/>
            <consortium name="The Broad Institute Genome Sequencing Center for Infectious Disease"/>
            <person name="Wu L."/>
            <person name="Ma J."/>
        </authorList>
    </citation>
    <scope>NUCLEOTIDE SEQUENCE [LARGE SCALE GENOMIC DNA]</scope>
    <source>
        <strain evidence="6">DT28</strain>
    </source>
</reference>
<dbReference type="InterPro" id="IPR009057">
    <property type="entry name" value="Homeodomain-like_sf"/>
</dbReference>
<dbReference type="InterPro" id="IPR018060">
    <property type="entry name" value="HTH_AraC"/>
</dbReference>
<evidence type="ECO:0000256" key="3">
    <source>
        <dbReference type="ARBA" id="ARBA00023163"/>
    </source>
</evidence>
<dbReference type="Gene3D" id="1.10.10.60">
    <property type="entry name" value="Homeodomain-like"/>
    <property type="match status" value="1"/>
</dbReference>
<dbReference type="PANTHER" id="PTHR47894:SF1">
    <property type="entry name" value="HTH-TYPE TRANSCRIPTIONAL REGULATOR VQSM"/>
    <property type="match status" value="1"/>
</dbReference>
<keyword evidence="6" id="KW-1185">Reference proteome</keyword>